<dbReference type="EMBL" id="CP003620">
    <property type="protein sequence ID" value="AFZ12865.1"/>
    <property type="molecule type" value="Genomic_DNA"/>
</dbReference>
<evidence type="ECO:0000256" key="1">
    <source>
        <dbReference type="SAM" id="MobiDB-lite"/>
    </source>
</evidence>
<reference evidence="2 3" key="1">
    <citation type="submission" date="2012-06" db="EMBL/GenBank/DDBJ databases">
        <title>Finished chromosome of genome of Crinalium epipsammum PCC 9333.</title>
        <authorList>
            <consortium name="US DOE Joint Genome Institute"/>
            <person name="Gugger M."/>
            <person name="Coursin T."/>
            <person name="Rippka R."/>
            <person name="Tandeau De Marsac N."/>
            <person name="Huntemann M."/>
            <person name="Wei C.-L."/>
            <person name="Han J."/>
            <person name="Detter J.C."/>
            <person name="Han C."/>
            <person name="Tapia R."/>
            <person name="Davenport K."/>
            <person name="Daligault H."/>
            <person name="Erkkila T."/>
            <person name="Gu W."/>
            <person name="Munk A.C.C."/>
            <person name="Teshima H."/>
            <person name="Xu Y."/>
            <person name="Chain P."/>
            <person name="Chen A."/>
            <person name="Krypides N."/>
            <person name="Mavromatis K."/>
            <person name="Markowitz V."/>
            <person name="Szeto E."/>
            <person name="Ivanova N."/>
            <person name="Mikhailova N."/>
            <person name="Ovchinnikova G."/>
            <person name="Pagani I."/>
            <person name="Pati A."/>
            <person name="Goodwin L."/>
            <person name="Peters L."/>
            <person name="Pitluck S."/>
            <person name="Woyke T."/>
            <person name="Kerfeld C."/>
        </authorList>
    </citation>
    <scope>NUCLEOTIDE SEQUENCE [LARGE SCALE GENOMIC DNA]</scope>
    <source>
        <strain evidence="2 3">PCC 9333</strain>
    </source>
</reference>
<feature type="region of interest" description="Disordered" evidence="1">
    <location>
        <begin position="22"/>
        <end position="54"/>
    </location>
</feature>
<proteinExistence type="predicted"/>
<dbReference type="RefSeq" id="WP_015202981.1">
    <property type="nucleotide sequence ID" value="NC_019753.1"/>
</dbReference>
<dbReference type="KEGG" id="cep:Cri9333_1986"/>
<feature type="compositionally biased region" description="Acidic residues" evidence="1">
    <location>
        <begin position="44"/>
        <end position="54"/>
    </location>
</feature>
<gene>
    <name evidence="2" type="ORF">Cri9333_1986</name>
</gene>
<evidence type="ECO:0000313" key="3">
    <source>
        <dbReference type="Proteomes" id="UP000010472"/>
    </source>
</evidence>
<dbReference type="HOGENOM" id="CLU_195269_1_1_3"/>
<dbReference type="AlphaFoldDB" id="K9W0C2"/>
<feature type="compositionally biased region" description="Basic residues" evidence="1">
    <location>
        <begin position="22"/>
        <end position="37"/>
    </location>
</feature>
<protein>
    <submittedName>
        <fullName evidence="2">Uncharacterized protein</fullName>
    </submittedName>
</protein>
<dbReference type="Proteomes" id="UP000010472">
    <property type="component" value="Chromosome"/>
</dbReference>
<evidence type="ECO:0000313" key="2">
    <source>
        <dbReference type="EMBL" id="AFZ12865.1"/>
    </source>
</evidence>
<organism evidence="2 3">
    <name type="scientific">Crinalium epipsammum PCC 9333</name>
    <dbReference type="NCBI Taxonomy" id="1173022"/>
    <lineage>
        <taxon>Bacteria</taxon>
        <taxon>Bacillati</taxon>
        <taxon>Cyanobacteriota</taxon>
        <taxon>Cyanophyceae</taxon>
        <taxon>Gomontiellales</taxon>
        <taxon>Gomontiellaceae</taxon>
        <taxon>Crinalium</taxon>
    </lineage>
</organism>
<sequence length="54" mass="6373">MAKRRNLKKEKAQRNQAYARQFRKRPTNGRFFKKFRQGGKPSGQEEEEESTAAT</sequence>
<name>K9W0C2_9CYAN</name>
<accession>K9W0C2</accession>
<dbReference type="PATRIC" id="fig|1173022.3.peg.2144"/>
<keyword evidence="3" id="KW-1185">Reference proteome</keyword>